<dbReference type="InterPro" id="IPR000792">
    <property type="entry name" value="Tscrpt_reg_LuxR_C"/>
</dbReference>
<dbReference type="KEGG" id="bmu:Bmul_5766"/>
<dbReference type="SMART" id="SM00421">
    <property type="entry name" value="HTH_LUXR"/>
    <property type="match status" value="1"/>
</dbReference>
<dbReference type="Pfam" id="PF00072">
    <property type="entry name" value="Response_reg"/>
    <property type="match status" value="1"/>
</dbReference>
<gene>
    <name evidence="8" type="ordered locus">BMULJ_05755</name>
</gene>
<feature type="domain" description="HTH luxR-type" evidence="6">
    <location>
        <begin position="142"/>
        <end position="207"/>
    </location>
</feature>
<evidence type="ECO:0000256" key="4">
    <source>
        <dbReference type="ARBA" id="ARBA00023163"/>
    </source>
</evidence>
<dbReference type="PROSITE" id="PS50110">
    <property type="entry name" value="RESPONSE_REGULATORY"/>
    <property type="match status" value="1"/>
</dbReference>
<dbReference type="STRING" id="395019.BMULJ_05755"/>
<dbReference type="RefSeq" id="WP_011880238.1">
    <property type="nucleotide sequence ID" value="NC_010087.1"/>
</dbReference>
<evidence type="ECO:0000313" key="9">
    <source>
        <dbReference type="Proteomes" id="UP000008815"/>
    </source>
</evidence>
<dbReference type="HOGENOM" id="CLU_000445_90_1_4"/>
<dbReference type="InterPro" id="IPR011006">
    <property type="entry name" value="CheY-like_superfamily"/>
</dbReference>
<keyword evidence="4" id="KW-0804">Transcription</keyword>
<dbReference type="SUPFAM" id="SSF52172">
    <property type="entry name" value="CheY-like"/>
    <property type="match status" value="1"/>
</dbReference>
<proteinExistence type="predicted"/>
<dbReference type="SUPFAM" id="SSF46894">
    <property type="entry name" value="C-terminal effector domain of the bipartite response regulators"/>
    <property type="match status" value="1"/>
</dbReference>
<dbReference type="PROSITE" id="PS50043">
    <property type="entry name" value="HTH_LUXR_2"/>
    <property type="match status" value="1"/>
</dbReference>
<name>A0A0H3KR84_BURM1</name>
<accession>A0A0H3KR84</accession>
<dbReference type="InterPro" id="IPR016032">
    <property type="entry name" value="Sig_transdc_resp-reg_C-effctor"/>
</dbReference>
<evidence type="ECO:0000256" key="3">
    <source>
        <dbReference type="ARBA" id="ARBA00023125"/>
    </source>
</evidence>
<dbReference type="EMBL" id="AP009387">
    <property type="protein sequence ID" value="BAG47570.1"/>
    <property type="molecule type" value="Genomic_DNA"/>
</dbReference>
<dbReference type="eggNOG" id="COG2197">
    <property type="taxonomic scope" value="Bacteria"/>
</dbReference>
<dbReference type="InterPro" id="IPR001789">
    <property type="entry name" value="Sig_transdc_resp-reg_receiver"/>
</dbReference>
<evidence type="ECO:0000259" key="7">
    <source>
        <dbReference type="PROSITE" id="PS50110"/>
    </source>
</evidence>
<keyword evidence="9" id="KW-1185">Reference proteome</keyword>
<dbReference type="Pfam" id="PF00196">
    <property type="entry name" value="GerE"/>
    <property type="match status" value="1"/>
</dbReference>
<keyword evidence="1 5" id="KW-0597">Phosphoprotein</keyword>
<feature type="modified residue" description="4-aspartylphosphate" evidence="5">
    <location>
        <position position="54"/>
    </location>
</feature>
<keyword evidence="2" id="KW-0805">Transcription regulation</keyword>
<dbReference type="GO" id="GO:0003677">
    <property type="term" value="F:DNA binding"/>
    <property type="evidence" value="ECO:0007669"/>
    <property type="project" value="UniProtKB-KW"/>
</dbReference>
<evidence type="ECO:0000256" key="2">
    <source>
        <dbReference type="ARBA" id="ARBA00023015"/>
    </source>
</evidence>
<sequence length="212" mass="22976">MKKVLLAERHAITRDGIRYILQETGEYQVARELPDGNALIATVRDETFDIAIVDLISIGARSTELISQVVSCTPMMRVLALCSTAEPTYAKSVFSAGASGFVTKGSPAAELVRAVHSVLAGHRYMSAQVAERMVQTIDISPDAQLHARLTAREKAVLEGLACGNGISEIASRLGINAKTVSTYKARLLKKLEVRTEAALIRYALEHQIVDPD</sequence>
<dbReference type="PRINTS" id="PR00038">
    <property type="entry name" value="HTHLUXR"/>
</dbReference>
<dbReference type="GeneID" id="93172862"/>
<dbReference type="GO" id="GO:0000160">
    <property type="term" value="P:phosphorelay signal transduction system"/>
    <property type="evidence" value="ECO:0007669"/>
    <property type="project" value="InterPro"/>
</dbReference>
<keyword evidence="3" id="KW-0238">DNA-binding</keyword>
<evidence type="ECO:0000259" key="6">
    <source>
        <dbReference type="PROSITE" id="PS50043"/>
    </source>
</evidence>
<evidence type="ECO:0000256" key="1">
    <source>
        <dbReference type="ARBA" id="ARBA00022553"/>
    </source>
</evidence>
<dbReference type="KEGG" id="bmj:BMULJ_05755"/>
<dbReference type="AlphaFoldDB" id="A0A0H3KR84"/>
<dbReference type="InterPro" id="IPR058245">
    <property type="entry name" value="NreC/VraR/RcsB-like_REC"/>
</dbReference>
<dbReference type="CDD" id="cd17535">
    <property type="entry name" value="REC_NarL-like"/>
    <property type="match status" value="1"/>
</dbReference>
<dbReference type="PANTHER" id="PTHR43214">
    <property type="entry name" value="TWO-COMPONENT RESPONSE REGULATOR"/>
    <property type="match status" value="1"/>
</dbReference>
<dbReference type="PANTHER" id="PTHR43214:SF41">
    <property type="entry name" value="NITRATE_NITRITE RESPONSE REGULATOR PROTEIN NARP"/>
    <property type="match status" value="1"/>
</dbReference>
<organism evidence="8 9">
    <name type="scientific">Burkholderia multivorans (strain ATCC 17616 / 249)</name>
    <dbReference type="NCBI Taxonomy" id="395019"/>
    <lineage>
        <taxon>Bacteria</taxon>
        <taxon>Pseudomonadati</taxon>
        <taxon>Pseudomonadota</taxon>
        <taxon>Betaproteobacteria</taxon>
        <taxon>Burkholderiales</taxon>
        <taxon>Burkholderiaceae</taxon>
        <taxon>Burkholderia</taxon>
        <taxon>Burkholderia cepacia complex</taxon>
    </lineage>
</organism>
<protein>
    <submittedName>
        <fullName evidence="8">Signal transduction response regulator</fullName>
    </submittedName>
</protein>
<evidence type="ECO:0000256" key="5">
    <source>
        <dbReference type="PROSITE-ProRule" id="PRU00169"/>
    </source>
</evidence>
<evidence type="ECO:0000313" key="8">
    <source>
        <dbReference type="EMBL" id="BAG47570.1"/>
    </source>
</evidence>
<dbReference type="Proteomes" id="UP000008815">
    <property type="component" value="Chromosome 3"/>
</dbReference>
<dbReference type="GO" id="GO:0006355">
    <property type="term" value="P:regulation of DNA-templated transcription"/>
    <property type="evidence" value="ECO:0007669"/>
    <property type="project" value="InterPro"/>
</dbReference>
<dbReference type="Gene3D" id="3.40.50.2300">
    <property type="match status" value="1"/>
</dbReference>
<dbReference type="CDD" id="cd06170">
    <property type="entry name" value="LuxR_C_like"/>
    <property type="match status" value="1"/>
</dbReference>
<reference evidence="8 9" key="1">
    <citation type="submission" date="2007-04" db="EMBL/GenBank/DDBJ databases">
        <title>Complete genome sequence of Burkholderia multivorans ATCC 17616.</title>
        <authorList>
            <person name="Ohtsubo Y."/>
            <person name="Yamashita A."/>
            <person name="Kurokawa K."/>
            <person name="Takami H."/>
            <person name="Yuhara S."/>
            <person name="Nishiyama E."/>
            <person name="Endo R."/>
            <person name="Miyazaki R."/>
            <person name="Ono A."/>
            <person name="Yano K."/>
            <person name="Ito M."/>
            <person name="Sota M."/>
            <person name="Yuji N."/>
            <person name="Hattori M."/>
            <person name="Tsuda M."/>
        </authorList>
    </citation>
    <scope>NUCLEOTIDE SEQUENCE [LARGE SCALE GENOMIC DNA]</scope>
    <source>
        <strain evidence="9">ATCC 17616 / 249</strain>
    </source>
</reference>
<dbReference type="SMART" id="SM00448">
    <property type="entry name" value="REC"/>
    <property type="match status" value="1"/>
</dbReference>
<dbReference type="InterPro" id="IPR039420">
    <property type="entry name" value="WalR-like"/>
</dbReference>
<feature type="domain" description="Response regulatory" evidence="7">
    <location>
        <begin position="3"/>
        <end position="119"/>
    </location>
</feature>